<name>A0AAT9HRQ9_9ACTN</name>
<protein>
    <submittedName>
        <fullName evidence="1">Uncharacterized protein</fullName>
    </submittedName>
</protein>
<dbReference type="InterPro" id="IPR018775">
    <property type="entry name" value="RlaP"/>
</dbReference>
<dbReference type="EMBL" id="AP035768">
    <property type="protein sequence ID" value="BFO20271.1"/>
    <property type="molecule type" value="Genomic_DNA"/>
</dbReference>
<organism evidence="1">
    <name type="scientific">Streptomyces haneummycinicus</name>
    <dbReference type="NCBI Taxonomy" id="3074435"/>
    <lineage>
        <taxon>Bacteria</taxon>
        <taxon>Bacillati</taxon>
        <taxon>Actinomycetota</taxon>
        <taxon>Actinomycetes</taxon>
        <taxon>Kitasatosporales</taxon>
        <taxon>Streptomycetaceae</taxon>
        <taxon>Streptomyces</taxon>
    </lineage>
</organism>
<evidence type="ECO:0000313" key="1">
    <source>
        <dbReference type="EMBL" id="BFO20271.1"/>
    </source>
</evidence>
<reference evidence="1" key="2">
    <citation type="submission" date="2024-07" db="EMBL/GenBank/DDBJ databases">
        <title>Streptomyces haneummycinica sp. nov., a new antibiotic-producing actinobacterium isolated from marine sediment.</title>
        <authorList>
            <person name="Uemura M."/>
            <person name="Hamada M."/>
            <person name="Hirano S."/>
            <person name="Kobayashi K."/>
            <person name="Ohshiro T."/>
            <person name="Kobayashi T."/>
            <person name="Terahara T."/>
        </authorList>
    </citation>
    <scope>NUCLEOTIDE SEQUENCE</scope>
    <source>
        <strain evidence="1">KM77-8</strain>
    </source>
</reference>
<dbReference type="Pfam" id="PF10127">
    <property type="entry name" value="RlaP"/>
    <property type="match status" value="1"/>
</dbReference>
<proteinExistence type="predicted"/>
<dbReference type="AlphaFoldDB" id="A0AAT9HRQ9"/>
<reference evidence="1" key="1">
    <citation type="submission" date="2024-06" db="EMBL/GenBank/DDBJ databases">
        <authorList>
            <consortium name="consrtm"/>
            <person name="Uemura M."/>
            <person name="Terahara T."/>
        </authorList>
    </citation>
    <scope>NUCLEOTIDE SEQUENCE</scope>
    <source>
        <strain evidence="1">KM77-8</strain>
    </source>
</reference>
<gene>
    <name evidence="1" type="ORF">SHKM778_66590</name>
</gene>
<accession>A0AAT9HRQ9</accession>
<sequence>MLLTGIHLMRSGEVQPHLPTLAAQVDEAPDVLPELIAAKAEREHGDAGVDHARVRADVERLHGVLDEAQRTSGLPDAPVAYDALHDLVVRARLEG</sequence>